<proteinExistence type="predicted"/>
<gene>
    <name evidence="2" type="ORF">GRF29_1g206328</name>
</gene>
<keyword evidence="3" id="KW-1185">Reference proteome</keyword>
<dbReference type="InterPro" id="IPR036770">
    <property type="entry name" value="Ankyrin_rpt-contain_sf"/>
</dbReference>
<dbReference type="AlphaFoldDB" id="A0AAN6M8P2"/>
<dbReference type="Proteomes" id="UP001280581">
    <property type="component" value="Unassembled WGS sequence"/>
</dbReference>
<dbReference type="SUPFAM" id="SSF48403">
    <property type="entry name" value="Ankyrin repeat"/>
    <property type="match status" value="1"/>
</dbReference>
<evidence type="ECO:0000313" key="2">
    <source>
        <dbReference type="EMBL" id="KAK3216572.1"/>
    </source>
</evidence>
<evidence type="ECO:0000256" key="1">
    <source>
        <dbReference type="SAM" id="SignalP"/>
    </source>
</evidence>
<feature type="chain" id="PRO_5042878497" evidence="1">
    <location>
        <begin position="23"/>
        <end position="148"/>
    </location>
</feature>
<evidence type="ECO:0000313" key="3">
    <source>
        <dbReference type="Proteomes" id="UP001280581"/>
    </source>
</evidence>
<name>A0AAN6M8P2_9PLEO</name>
<sequence>MLGLRLEPAWGLLGVCLGPAWGGPTRRAKPRHLSPPQAAGVAAVRLLVEKVQVDINARSRTEEETYEDPDLRGFDCHEPGLDTALHLCAKGFNWWQVRYCLPYLLHHGADPYIKNEAGATPYEITQADYKQTFMDDAAKLLEFTSRKS</sequence>
<protein>
    <submittedName>
        <fullName evidence="2">Uncharacterized protein</fullName>
    </submittedName>
</protein>
<keyword evidence="1" id="KW-0732">Signal</keyword>
<comment type="caution">
    <text evidence="2">The sequence shown here is derived from an EMBL/GenBank/DDBJ whole genome shotgun (WGS) entry which is preliminary data.</text>
</comment>
<dbReference type="EMBL" id="WVTA01000001">
    <property type="protein sequence ID" value="KAK3216572.1"/>
    <property type="molecule type" value="Genomic_DNA"/>
</dbReference>
<reference evidence="2 3" key="1">
    <citation type="submission" date="2021-02" db="EMBL/GenBank/DDBJ databases">
        <title>Genome assembly of Pseudopithomyces chartarum.</title>
        <authorList>
            <person name="Jauregui R."/>
            <person name="Singh J."/>
            <person name="Voisey C."/>
        </authorList>
    </citation>
    <scope>NUCLEOTIDE SEQUENCE [LARGE SCALE GENOMIC DNA]</scope>
    <source>
        <strain evidence="2 3">AGR01</strain>
    </source>
</reference>
<feature type="signal peptide" evidence="1">
    <location>
        <begin position="1"/>
        <end position="22"/>
    </location>
</feature>
<dbReference type="InterPro" id="IPR002110">
    <property type="entry name" value="Ankyrin_rpt"/>
</dbReference>
<dbReference type="Pfam" id="PF00023">
    <property type="entry name" value="Ank"/>
    <property type="match status" value="1"/>
</dbReference>
<dbReference type="Gene3D" id="1.25.40.20">
    <property type="entry name" value="Ankyrin repeat-containing domain"/>
    <property type="match status" value="1"/>
</dbReference>
<accession>A0AAN6M8P2</accession>
<organism evidence="2 3">
    <name type="scientific">Pseudopithomyces chartarum</name>
    <dbReference type="NCBI Taxonomy" id="1892770"/>
    <lineage>
        <taxon>Eukaryota</taxon>
        <taxon>Fungi</taxon>
        <taxon>Dikarya</taxon>
        <taxon>Ascomycota</taxon>
        <taxon>Pezizomycotina</taxon>
        <taxon>Dothideomycetes</taxon>
        <taxon>Pleosporomycetidae</taxon>
        <taxon>Pleosporales</taxon>
        <taxon>Massarineae</taxon>
        <taxon>Didymosphaeriaceae</taxon>
        <taxon>Pseudopithomyces</taxon>
    </lineage>
</organism>